<reference evidence="2" key="1">
    <citation type="submission" date="2022-12" db="EMBL/GenBank/DDBJ databases">
        <authorList>
            <person name="Petersen C."/>
        </authorList>
    </citation>
    <scope>NUCLEOTIDE SEQUENCE</scope>
    <source>
        <strain evidence="2">IBT 15544</strain>
    </source>
</reference>
<sequence length="192" mass="20077">MKTFAASLALPLLAAAAPAMQTPEGNPSFGVMAIRSASPIHYMQMNAAGQKFWLGGQTSSYCPDLQGLDCPAGNQTVIVGSGCALDVEVPGGQQIYVDPSGALSFTQAHSASIPPGSAIGGFKYEPGKPWSHYTFNGWGASGFMACPTDDNRWQVFAAMENATVPSGNVEDCLGFSAMALTYKGPVPAWQYV</sequence>
<gene>
    <name evidence="2" type="ORF">N7498_003125</name>
</gene>
<feature type="chain" id="PRO_5040848269" description="IgE-binding protein" evidence="1">
    <location>
        <begin position="17"/>
        <end position="192"/>
    </location>
</feature>
<comment type="caution">
    <text evidence="2">The sequence shown here is derived from an EMBL/GenBank/DDBJ whole genome shotgun (WGS) entry which is preliminary data.</text>
</comment>
<accession>A0A9W9N2E1</accession>
<proteinExistence type="predicted"/>
<dbReference type="InterPro" id="IPR052820">
    <property type="entry name" value="PhiA_domain"/>
</dbReference>
<organism evidence="2 3">
    <name type="scientific">Penicillium cinerascens</name>
    <dbReference type="NCBI Taxonomy" id="70096"/>
    <lineage>
        <taxon>Eukaryota</taxon>
        <taxon>Fungi</taxon>
        <taxon>Dikarya</taxon>
        <taxon>Ascomycota</taxon>
        <taxon>Pezizomycotina</taxon>
        <taxon>Eurotiomycetes</taxon>
        <taxon>Eurotiomycetidae</taxon>
        <taxon>Eurotiales</taxon>
        <taxon>Aspergillaceae</taxon>
        <taxon>Penicillium</taxon>
    </lineage>
</organism>
<evidence type="ECO:0000256" key="1">
    <source>
        <dbReference type="SAM" id="SignalP"/>
    </source>
</evidence>
<keyword evidence="3" id="KW-1185">Reference proteome</keyword>
<protein>
    <recommendedName>
        <fullName evidence="4">IgE-binding protein</fullName>
    </recommendedName>
</protein>
<dbReference type="EMBL" id="JAPQKR010000008">
    <property type="protein sequence ID" value="KAJ5211479.1"/>
    <property type="molecule type" value="Genomic_DNA"/>
</dbReference>
<reference evidence="2" key="2">
    <citation type="journal article" date="2023" name="IMA Fungus">
        <title>Comparative genomic study of the Penicillium genus elucidates a diverse pangenome and 15 lateral gene transfer events.</title>
        <authorList>
            <person name="Petersen C."/>
            <person name="Sorensen T."/>
            <person name="Nielsen M.R."/>
            <person name="Sondergaard T.E."/>
            <person name="Sorensen J.L."/>
            <person name="Fitzpatrick D.A."/>
            <person name="Frisvad J.C."/>
            <person name="Nielsen K.L."/>
        </authorList>
    </citation>
    <scope>NUCLEOTIDE SEQUENCE</scope>
    <source>
        <strain evidence="2">IBT 15544</strain>
    </source>
</reference>
<dbReference type="GeneID" id="83177488"/>
<dbReference type="RefSeq" id="XP_058309649.1">
    <property type="nucleotide sequence ID" value="XM_058450187.1"/>
</dbReference>
<keyword evidence="1" id="KW-0732">Signal</keyword>
<feature type="signal peptide" evidence="1">
    <location>
        <begin position="1"/>
        <end position="16"/>
    </location>
</feature>
<dbReference type="PANTHER" id="PTHR42047:SF1">
    <property type="entry name" value="PROTEIN, PUTATIVE (AFU_ORTHOLOGUE AFUA_6G03560)-RELATED"/>
    <property type="match status" value="1"/>
</dbReference>
<dbReference type="Proteomes" id="UP001150904">
    <property type="component" value="Unassembled WGS sequence"/>
</dbReference>
<name>A0A9W9N2E1_9EURO</name>
<dbReference type="PANTHER" id="PTHR42047">
    <property type="entry name" value="PROTEIN, PUTATIVE (AFU_ORTHOLOGUE AFUA_6G03560)-RELATED"/>
    <property type="match status" value="1"/>
</dbReference>
<evidence type="ECO:0000313" key="2">
    <source>
        <dbReference type="EMBL" id="KAJ5211479.1"/>
    </source>
</evidence>
<dbReference type="OrthoDB" id="5430620at2759"/>
<dbReference type="AlphaFoldDB" id="A0A9W9N2E1"/>
<evidence type="ECO:0000313" key="3">
    <source>
        <dbReference type="Proteomes" id="UP001150904"/>
    </source>
</evidence>
<evidence type="ECO:0008006" key="4">
    <source>
        <dbReference type="Google" id="ProtNLM"/>
    </source>
</evidence>